<dbReference type="GO" id="GO:0005978">
    <property type="term" value="P:glycogen biosynthetic process"/>
    <property type="evidence" value="ECO:0007669"/>
    <property type="project" value="UniProtKB-UniRule"/>
</dbReference>
<accession>A0A2N1UNZ1</accession>
<comment type="pathway">
    <text evidence="7">Glycan biosynthesis; glycogen biosynthesis.</text>
</comment>
<dbReference type="PANTHER" id="PTHR45825">
    <property type="entry name" value="GRANULE-BOUND STARCH SYNTHASE 1, CHLOROPLASTIC/AMYLOPLASTIC"/>
    <property type="match status" value="1"/>
</dbReference>
<comment type="function">
    <text evidence="2 7">Synthesizes alpha-1,4-glucan chains using ADP-glucose.</text>
</comment>
<evidence type="ECO:0000259" key="9">
    <source>
        <dbReference type="Pfam" id="PF08323"/>
    </source>
</evidence>
<evidence type="ECO:0000256" key="5">
    <source>
        <dbReference type="ARBA" id="ARBA00022679"/>
    </source>
</evidence>
<organism evidence="10 11">
    <name type="scientific">Candidatus Kuenenbacteria bacterium HGW-Kuenenbacteria-1</name>
    <dbReference type="NCBI Taxonomy" id="2013812"/>
    <lineage>
        <taxon>Bacteria</taxon>
        <taxon>Candidatus Kueneniibacteriota</taxon>
    </lineage>
</organism>
<dbReference type="Pfam" id="PF00534">
    <property type="entry name" value="Glycos_transf_1"/>
    <property type="match status" value="1"/>
</dbReference>
<comment type="catalytic activity">
    <reaction evidence="1 7">
        <text>[(1-&gt;4)-alpha-D-glucosyl](n) + ADP-alpha-D-glucose = [(1-&gt;4)-alpha-D-glucosyl](n+1) + ADP + H(+)</text>
        <dbReference type="Rhea" id="RHEA:18189"/>
        <dbReference type="Rhea" id="RHEA-COMP:9584"/>
        <dbReference type="Rhea" id="RHEA-COMP:9587"/>
        <dbReference type="ChEBI" id="CHEBI:15378"/>
        <dbReference type="ChEBI" id="CHEBI:15444"/>
        <dbReference type="ChEBI" id="CHEBI:57498"/>
        <dbReference type="ChEBI" id="CHEBI:456216"/>
        <dbReference type="EC" id="2.4.1.21"/>
    </reaction>
</comment>
<comment type="caution">
    <text evidence="10">The sequence shown here is derived from an EMBL/GenBank/DDBJ whole genome shotgun (WGS) entry which is preliminary data.</text>
</comment>
<dbReference type="Pfam" id="PF08323">
    <property type="entry name" value="Glyco_transf_5"/>
    <property type="match status" value="1"/>
</dbReference>
<evidence type="ECO:0000259" key="8">
    <source>
        <dbReference type="Pfam" id="PF00534"/>
    </source>
</evidence>
<keyword evidence="4 7" id="KW-0328">Glycosyltransferase</keyword>
<evidence type="ECO:0000256" key="2">
    <source>
        <dbReference type="ARBA" id="ARBA00002764"/>
    </source>
</evidence>
<evidence type="ECO:0000256" key="3">
    <source>
        <dbReference type="ARBA" id="ARBA00010281"/>
    </source>
</evidence>
<gene>
    <name evidence="7" type="primary">glgA</name>
    <name evidence="10" type="ORF">CVV26_01070</name>
</gene>
<keyword evidence="5 7" id="KW-0808">Transferase</keyword>
<dbReference type="CDD" id="cd03791">
    <property type="entry name" value="GT5_Glycogen_synthase_DULL1-like"/>
    <property type="match status" value="1"/>
</dbReference>
<evidence type="ECO:0000256" key="1">
    <source>
        <dbReference type="ARBA" id="ARBA00001478"/>
    </source>
</evidence>
<evidence type="ECO:0000256" key="6">
    <source>
        <dbReference type="ARBA" id="ARBA00023056"/>
    </source>
</evidence>
<feature type="domain" description="Glycosyl transferase family 1" evidence="8">
    <location>
        <begin position="313"/>
        <end position="466"/>
    </location>
</feature>
<name>A0A2N1UNZ1_9BACT</name>
<dbReference type="InterPro" id="IPR013534">
    <property type="entry name" value="Starch_synth_cat_dom"/>
</dbReference>
<dbReference type="GO" id="GO:0004373">
    <property type="term" value="F:alpha-1,4-glucan glucosyltransferase (UDP-glucose donor) activity"/>
    <property type="evidence" value="ECO:0007669"/>
    <property type="project" value="InterPro"/>
</dbReference>
<dbReference type="HAMAP" id="MF_00484">
    <property type="entry name" value="Glycogen_synth"/>
    <property type="match status" value="1"/>
</dbReference>
<evidence type="ECO:0000313" key="10">
    <source>
        <dbReference type="EMBL" id="PKL72586.1"/>
    </source>
</evidence>
<dbReference type="GO" id="GO:0009011">
    <property type="term" value="F:alpha-1,4-glucan glucosyltransferase (ADP-glucose donor) activity"/>
    <property type="evidence" value="ECO:0007669"/>
    <property type="project" value="UniProtKB-UniRule"/>
</dbReference>
<reference evidence="10 11" key="1">
    <citation type="journal article" date="2017" name="ISME J.">
        <title>Potential for microbial H2 and metal transformations associated with novel bacteria and archaea in deep terrestrial subsurface sediments.</title>
        <authorList>
            <person name="Hernsdorf A.W."/>
            <person name="Amano Y."/>
            <person name="Miyakawa K."/>
            <person name="Ise K."/>
            <person name="Suzuki Y."/>
            <person name="Anantharaman K."/>
            <person name="Probst A."/>
            <person name="Burstein D."/>
            <person name="Thomas B.C."/>
            <person name="Banfield J.F."/>
        </authorList>
    </citation>
    <scope>NUCLEOTIDE SEQUENCE [LARGE SCALE GENOMIC DNA]</scope>
    <source>
        <strain evidence="10">HGW-Kuenenbacteria-1</strain>
    </source>
</reference>
<dbReference type="EC" id="2.4.1.21" evidence="7"/>
<dbReference type="EMBL" id="PGYQ01000002">
    <property type="protein sequence ID" value="PKL72586.1"/>
    <property type="molecule type" value="Genomic_DNA"/>
</dbReference>
<dbReference type="SUPFAM" id="SSF53756">
    <property type="entry name" value="UDP-Glycosyltransferase/glycogen phosphorylase"/>
    <property type="match status" value="1"/>
</dbReference>
<dbReference type="InterPro" id="IPR001296">
    <property type="entry name" value="Glyco_trans_1"/>
</dbReference>
<evidence type="ECO:0000313" key="11">
    <source>
        <dbReference type="Proteomes" id="UP000233414"/>
    </source>
</evidence>
<comment type="similarity">
    <text evidence="3 7">Belongs to the glycosyltransferase 1 family. Bacterial/plant glycogen synthase subfamily.</text>
</comment>
<sequence length="497" mass="58005">MKNLLKIAVVSSETDPFSKTGGMADVTRSLSKALFRLGHSVIIITPFYEKLIDEKKFKLKCFQKNIPLKIDEQNTLNIDLWKGELMKGLTVYFIGNKQFFYWKHQEKKSIQQLYGSKRENARFALFDLAALQLLKLINFKPDIVQCNDWQTGLIPYFLKKKLRFKSDPFFKNTNTVYTIHNLAFQMGQNWWEIPLKEKDNGKNNLPFFNEPKFENINFAKRGILHSNIINTVSERYAEEILTPQFGQGMQKILNSRKKDLYGIVNGIDSIIFNPAVDKNIYFNYDWKTFKEGKKRNKLALQKETGLEKNIAIPLIGMASRVTEQKGFNLIKENLIHLLHLNAQFIILGEGDKNYRKFLEKTAKKYPHKFVYYSKFSEKMESKIHAGSDVHLMPSKFEPCGTTQLKSLRYGSIPIVHKIGGLSDTVLDFNPQTKEGNGFVFKRHWKEDLLIAITRALENYKHQKTWEYLIEKGMRQSYSWELPAKKYVALFKKAMENK</sequence>
<dbReference type="InterPro" id="IPR011835">
    <property type="entry name" value="GS/SS"/>
</dbReference>
<feature type="binding site" evidence="7">
    <location>
        <position position="19"/>
    </location>
    <ligand>
        <name>ADP-alpha-D-glucose</name>
        <dbReference type="ChEBI" id="CHEBI:57498"/>
    </ligand>
</feature>
<feature type="domain" description="Starch synthase catalytic" evidence="9">
    <location>
        <begin position="6"/>
        <end position="254"/>
    </location>
</feature>
<protein>
    <recommendedName>
        <fullName evidence="7">Glycogen synthase</fullName>
        <ecNumber evidence="7">2.4.1.21</ecNumber>
    </recommendedName>
    <alternativeName>
        <fullName evidence="7">Starch [bacterial glycogen] synthase</fullName>
    </alternativeName>
</protein>
<evidence type="ECO:0000256" key="4">
    <source>
        <dbReference type="ARBA" id="ARBA00022676"/>
    </source>
</evidence>
<dbReference type="UniPathway" id="UPA00164"/>
<dbReference type="Proteomes" id="UP000233414">
    <property type="component" value="Unassembled WGS sequence"/>
</dbReference>
<proteinExistence type="inferred from homology"/>
<keyword evidence="6 7" id="KW-0320">Glycogen biosynthesis</keyword>
<dbReference type="Gene3D" id="3.40.50.2000">
    <property type="entry name" value="Glycogen Phosphorylase B"/>
    <property type="match status" value="2"/>
</dbReference>
<dbReference type="AlphaFoldDB" id="A0A2N1UNZ1"/>
<dbReference type="PANTHER" id="PTHR45825:SF11">
    <property type="entry name" value="ALPHA AMYLASE DOMAIN-CONTAINING PROTEIN"/>
    <property type="match status" value="1"/>
</dbReference>
<dbReference type="NCBIfam" id="TIGR02095">
    <property type="entry name" value="glgA"/>
    <property type="match status" value="1"/>
</dbReference>
<evidence type="ECO:0000256" key="7">
    <source>
        <dbReference type="HAMAP-Rule" id="MF_00484"/>
    </source>
</evidence>